<sequence length="58" mass="6720">MKLETIGSYKFSFADHHGPPKVNFWQDPMSPSKWKEEHVSLGCAVCYRLFNWLGSAFL</sequence>
<evidence type="ECO:0000313" key="2">
    <source>
        <dbReference type="Proteomes" id="UP000593568"/>
    </source>
</evidence>
<dbReference type="PANTHER" id="PTHR35292">
    <property type="entry name" value="EXPRESSED PROTEIN"/>
    <property type="match status" value="1"/>
</dbReference>
<name>A0A7J9F9M9_9ROSI</name>
<organism evidence="1 2">
    <name type="scientific">Gossypium trilobum</name>
    <dbReference type="NCBI Taxonomy" id="34281"/>
    <lineage>
        <taxon>Eukaryota</taxon>
        <taxon>Viridiplantae</taxon>
        <taxon>Streptophyta</taxon>
        <taxon>Embryophyta</taxon>
        <taxon>Tracheophyta</taxon>
        <taxon>Spermatophyta</taxon>
        <taxon>Magnoliopsida</taxon>
        <taxon>eudicotyledons</taxon>
        <taxon>Gunneridae</taxon>
        <taxon>Pentapetalae</taxon>
        <taxon>rosids</taxon>
        <taxon>malvids</taxon>
        <taxon>Malvales</taxon>
        <taxon>Malvaceae</taxon>
        <taxon>Malvoideae</taxon>
        <taxon>Gossypium</taxon>
    </lineage>
</organism>
<dbReference type="EMBL" id="JABEZW010000012">
    <property type="protein sequence ID" value="MBA0781977.1"/>
    <property type="molecule type" value="Genomic_DNA"/>
</dbReference>
<dbReference type="Proteomes" id="UP000593568">
    <property type="component" value="Unassembled WGS sequence"/>
</dbReference>
<gene>
    <name evidence="1" type="ORF">Gotri_002856</name>
</gene>
<dbReference type="PANTHER" id="PTHR35292:SF3">
    <property type="entry name" value="EXPRESSED PROTEIN"/>
    <property type="match status" value="1"/>
</dbReference>
<proteinExistence type="predicted"/>
<dbReference type="AlphaFoldDB" id="A0A7J9F9M9"/>
<accession>A0A7J9F9M9</accession>
<keyword evidence="2" id="KW-1185">Reference proteome</keyword>
<evidence type="ECO:0000313" key="1">
    <source>
        <dbReference type="EMBL" id="MBA0781977.1"/>
    </source>
</evidence>
<protein>
    <submittedName>
        <fullName evidence="1">Uncharacterized protein</fullName>
    </submittedName>
</protein>
<reference evidence="1 2" key="1">
    <citation type="journal article" date="2019" name="Genome Biol. Evol.">
        <title>Insights into the evolution of the New World diploid cottons (Gossypium, subgenus Houzingenia) based on genome sequencing.</title>
        <authorList>
            <person name="Grover C.E."/>
            <person name="Arick M.A. 2nd"/>
            <person name="Thrash A."/>
            <person name="Conover J.L."/>
            <person name="Sanders W.S."/>
            <person name="Peterson D.G."/>
            <person name="Frelichowski J.E."/>
            <person name="Scheffler J.A."/>
            <person name="Scheffler B.E."/>
            <person name="Wendel J.F."/>
        </authorList>
    </citation>
    <scope>NUCLEOTIDE SEQUENCE [LARGE SCALE GENOMIC DNA]</scope>
    <source>
        <strain evidence="1">8</strain>
        <tissue evidence="1">Leaf</tissue>
    </source>
</reference>
<comment type="caution">
    <text evidence="1">The sequence shown here is derived from an EMBL/GenBank/DDBJ whole genome shotgun (WGS) entry which is preliminary data.</text>
</comment>